<dbReference type="PANTHER" id="PTHR46006:SF6">
    <property type="entry name" value="INTERSECTIN-2 ISOFORM X1"/>
    <property type="match status" value="1"/>
</dbReference>
<dbReference type="Gene3D" id="2.60.40.150">
    <property type="entry name" value="C2 domain"/>
    <property type="match status" value="1"/>
</dbReference>
<dbReference type="Pfam" id="PF14604">
    <property type="entry name" value="SH3_9"/>
    <property type="match status" value="1"/>
</dbReference>
<dbReference type="CDD" id="cd08375">
    <property type="entry name" value="C2_Intersectin"/>
    <property type="match status" value="1"/>
</dbReference>
<dbReference type="SUPFAM" id="SSF50729">
    <property type="entry name" value="PH domain-like"/>
    <property type="match status" value="1"/>
</dbReference>
<dbReference type="InterPro" id="IPR001331">
    <property type="entry name" value="GDS_CDC24_CS"/>
</dbReference>
<evidence type="ECO:0008006" key="22">
    <source>
        <dbReference type="Google" id="ProtNLM"/>
    </source>
</evidence>
<reference evidence="20" key="2">
    <citation type="submission" date="2025-08" db="UniProtKB">
        <authorList>
            <consortium name="Ensembl"/>
        </authorList>
    </citation>
    <scope>IDENTIFICATION</scope>
</reference>
<dbReference type="InterPro" id="IPR035892">
    <property type="entry name" value="C2_domain_sf"/>
</dbReference>
<dbReference type="FunFam" id="1.10.238.10:FF:000055">
    <property type="entry name" value="Intersectin-1 isoform 1"/>
    <property type="match status" value="1"/>
</dbReference>
<reference evidence="20" key="3">
    <citation type="submission" date="2025-09" db="UniProtKB">
        <authorList>
            <consortium name="Ensembl"/>
        </authorList>
    </citation>
    <scope>IDENTIFICATION</scope>
</reference>
<evidence type="ECO:0000256" key="9">
    <source>
        <dbReference type="ARBA" id="ARBA00023273"/>
    </source>
</evidence>
<keyword evidence="6" id="KW-0479">Metal-binding</keyword>
<dbReference type="GO" id="GO:0035556">
    <property type="term" value="P:intracellular signal transduction"/>
    <property type="evidence" value="ECO:0007669"/>
    <property type="project" value="InterPro"/>
</dbReference>
<dbReference type="CDD" id="cd00160">
    <property type="entry name" value="RhoGEF"/>
    <property type="match status" value="1"/>
</dbReference>
<feature type="domain" description="C2" evidence="16">
    <location>
        <begin position="1393"/>
        <end position="1513"/>
    </location>
</feature>
<dbReference type="InterPro" id="IPR035738">
    <property type="entry name" value="Intersectin-2_SH3_2"/>
</dbReference>
<feature type="region of interest" description="Disordered" evidence="13">
    <location>
        <begin position="382"/>
        <end position="430"/>
    </location>
</feature>
<dbReference type="Gene3D" id="2.30.30.40">
    <property type="entry name" value="SH3 Domains"/>
    <property type="match status" value="4"/>
</dbReference>
<dbReference type="PROSITE" id="PS50002">
    <property type="entry name" value="SH3"/>
    <property type="match status" value="4"/>
</dbReference>
<dbReference type="PROSITE" id="PS50003">
    <property type="entry name" value="PH_DOMAIN"/>
    <property type="match status" value="1"/>
</dbReference>
<feature type="domain" description="SH3" evidence="14">
    <location>
        <begin position="848"/>
        <end position="906"/>
    </location>
</feature>
<evidence type="ECO:0000313" key="21">
    <source>
        <dbReference type="Proteomes" id="UP000007635"/>
    </source>
</evidence>
<evidence type="ECO:0000256" key="11">
    <source>
        <dbReference type="PROSITE-ProRule" id="PRU00192"/>
    </source>
</evidence>
<evidence type="ECO:0000259" key="14">
    <source>
        <dbReference type="PROSITE" id="PS50002"/>
    </source>
</evidence>
<dbReference type="PROSITE" id="PS00018">
    <property type="entry name" value="EF_HAND_1"/>
    <property type="match status" value="1"/>
</dbReference>
<keyword evidence="3 11" id="KW-0728">SH3 domain</keyword>
<dbReference type="SMART" id="SM00027">
    <property type="entry name" value="EH"/>
    <property type="match status" value="2"/>
</dbReference>
<feature type="domain" description="EH" evidence="18">
    <location>
        <begin position="268"/>
        <end position="357"/>
    </location>
</feature>
<feature type="domain" description="EF-hand" evidence="19">
    <location>
        <begin position="91"/>
        <end position="126"/>
    </location>
</feature>
<evidence type="ECO:0000256" key="6">
    <source>
        <dbReference type="ARBA" id="ARBA00022723"/>
    </source>
</evidence>
<dbReference type="InterPro" id="IPR001849">
    <property type="entry name" value="PH_domain"/>
</dbReference>
<evidence type="ECO:0000256" key="4">
    <source>
        <dbReference type="ARBA" id="ARBA00022490"/>
    </source>
</evidence>
<dbReference type="Gene3D" id="2.30.29.30">
    <property type="entry name" value="Pleckstrin-homology domain (PH domain)/Phosphotyrosine-binding domain (PTB)"/>
    <property type="match status" value="1"/>
</dbReference>
<dbReference type="SMART" id="SM00325">
    <property type="entry name" value="RhoGEF"/>
    <property type="match status" value="1"/>
</dbReference>
<dbReference type="GO" id="GO:0035025">
    <property type="term" value="P:positive regulation of Rho protein signal transduction"/>
    <property type="evidence" value="ECO:0007669"/>
    <property type="project" value="TreeGrafter"/>
</dbReference>
<dbReference type="GeneTree" id="ENSGT00940000155936"/>
<evidence type="ECO:0000313" key="20">
    <source>
        <dbReference type="Ensembl" id="ENSGACP00000046616.1"/>
    </source>
</evidence>
<dbReference type="SMART" id="SM00239">
    <property type="entry name" value="C2"/>
    <property type="match status" value="1"/>
</dbReference>
<dbReference type="SMART" id="SM00233">
    <property type="entry name" value="PH"/>
    <property type="match status" value="1"/>
</dbReference>
<dbReference type="InterPro" id="IPR035899">
    <property type="entry name" value="DBL_dom_sf"/>
</dbReference>
<proteinExistence type="predicted"/>
<dbReference type="InterPro" id="IPR018247">
    <property type="entry name" value="EF_Hand_1_Ca_BS"/>
</dbReference>
<dbReference type="FunFam" id="2.30.29.30:FF:000069">
    <property type="entry name" value="Intersectin 1"/>
    <property type="match status" value="1"/>
</dbReference>
<dbReference type="PROSITE" id="PS50222">
    <property type="entry name" value="EF_HAND_2"/>
    <property type="match status" value="2"/>
</dbReference>
<feature type="domain" description="SH3" evidence="14">
    <location>
        <begin position="648"/>
        <end position="709"/>
    </location>
</feature>
<evidence type="ECO:0000259" key="16">
    <source>
        <dbReference type="PROSITE" id="PS50004"/>
    </source>
</evidence>
<dbReference type="CDD" id="cd11838">
    <property type="entry name" value="SH3_Intersectin_3"/>
    <property type="match status" value="1"/>
</dbReference>
<dbReference type="CDD" id="cd11990">
    <property type="entry name" value="SH3_Intersectin2_2"/>
    <property type="match status" value="1"/>
</dbReference>
<evidence type="ECO:0000256" key="7">
    <source>
        <dbReference type="ARBA" id="ARBA00022837"/>
    </source>
</evidence>
<dbReference type="PROSITE" id="PS50031">
    <property type="entry name" value="EH"/>
    <property type="match status" value="2"/>
</dbReference>
<evidence type="ECO:0000256" key="13">
    <source>
        <dbReference type="SAM" id="MobiDB-lite"/>
    </source>
</evidence>
<comment type="subcellular location">
    <subcellularLocation>
        <location evidence="1">Cell projection</location>
    </subcellularLocation>
    <subcellularLocation>
        <location evidence="2">Cytoplasm</location>
    </subcellularLocation>
    <subcellularLocation>
        <location evidence="10">Synapse</location>
    </subcellularLocation>
</comment>
<keyword evidence="21" id="KW-1185">Reference proteome</keyword>
<evidence type="ECO:0000256" key="3">
    <source>
        <dbReference type="ARBA" id="ARBA00022443"/>
    </source>
</evidence>
<keyword evidence="12" id="KW-0175">Coiled coil</keyword>
<dbReference type="Gene3D" id="1.20.900.10">
    <property type="entry name" value="Dbl homology (DH) domain"/>
    <property type="match status" value="1"/>
</dbReference>
<dbReference type="Pfam" id="PF00018">
    <property type="entry name" value="SH3_1"/>
    <property type="match status" value="1"/>
</dbReference>
<dbReference type="InterPro" id="IPR000219">
    <property type="entry name" value="DH_dom"/>
</dbReference>
<dbReference type="Pfam" id="PF16652">
    <property type="entry name" value="PH_13"/>
    <property type="match status" value="1"/>
</dbReference>
<dbReference type="InterPro" id="IPR001452">
    <property type="entry name" value="SH3_domain"/>
</dbReference>
<dbReference type="Pfam" id="PF07653">
    <property type="entry name" value="SH3_2"/>
    <property type="match status" value="2"/>
</dbReference>
<dbReference type="Ensembl" id="ENSGACT00000057573.1">
    <property type="protein sequence ID" value="ENSGACP00000046616.1"/>
    <property type="gene ID" value="ENSGACG00000016215.2"/>
</dbReference>
<evidence type="ECO:0000256" key="1">
    <source>
        <dbReference type="ARBA" id="ARBA00004316"/>
    </source>
</evidence>
<dbReference type="GO" id="GO:0045202">
    <property type="term" value="C:synapse"/>
    <property type="evidence" value="ECO:0007669"/>
    <property type="project" value="UniProtKB-SubCell"/>
</dbReference>
<dbReference type="GO" id="GO:0005085">
    <property type="term" value="F:guanyl-nucleotide exchange factor activity"/>
    <property type="evidence" value="ECO:0007669"/>
    <property type="project" value="InterPro"/>
</dbReference>
<keyword evidence="5" id="KW-0254">Endocytosis</keyword>
<evidence type="ECO:0000259" key="19">
    <source>
        <dbReference type="PROSITE" id="PS50222"/>
    </source>
</evidence>
<dbReference type="Pfam" id="PF00168">
    <property type="entry name" value="C2"/>
    <property type="match status" value="1"/>
</dbReference>
<dbReference type="InterPro" id="IPR051480">
    <property type="entry name" value="Endocytic_GEF_Adapter"/>
</dbReference>
<evidence type="ECO:0000259" key="18">
    <source>
        <dbReference type="PROSITE" id="PS50031"/>
    </source>
</evidence>
<dbReference type="GO" id="GO:0006897">
    <property type="term" value="P:endocytosis"/>
    <property type="evidence" value="ECO:0007669"/>
    <property type="project" value="UniProtKB-KW"/>
</dbReference>
<dbReference type="GO" id="GO:0005737">
    <property type="term" value="C:cytoplasm"/>
    <property type="evidence" value="ECO:0007669"/>
    <property type="project" value="UniProtKB-SubCell"/>
</dbReference>
<dbReference type="PROSITE" id="PS50004">
    <property type="entry name" value="C2"/>
    <property type="match status" value="1"/>
</dbReference>
<dbReference type="SUPFAM" id="SSF47473">
    <property type="entry name" value="EF-hand"/>
    <property type="match status" value="2"/>
</dbReference>
<accession>A0AAQ4Q5Q0</accession>
<dbReference type="GO" id="GO:0005509">
    <property type="term" value="F:calcium ion binding"/>
    <property type="evidence" value="ECO:0007669"/>
    <property type="project" value="InterPro"/>
</dbReference>
<feature type="coiled-coil region" evidence="12">
    <location>
        <begin position="586"/>
        <end position="620"/>
    </location>
</feature>
<dbReference type="CDD" id="cd00052">
    <property type="entry name" value="EH"/>
    <property type="match status" value="2"/>
</dbReference>
<dbReference type="InterPro" id="IPR000008">
    <property type="entry name" value="C2_dom"/>
</dbReference>
<protein>
    <recommendedName>
        <fullName evidence="22">Intersectin 2b</fullName>
    </recommendedName>
</protein>
<sequence length="1535" mass="174182">MPCCHEVDCPFTTSAEGPWSKHSCALHYHFVNISAHPASDGSRLCVCLCTCSIFFPSFERVKHDKKFDTLSPSMGYVSGEQAKKFLLQSGLPGSVLAEIWTLADMNKDGKMDRLEFSIAMKLIKLKLQGTPLPSALPVIMKQPPVPAPSLSMATVPNMPMMTGTNLPMFAASSMATPGFSTLTPMTGYNPIVPSATGLSPLIASNPSRPMMPTMGNATLPNGSFGGLDPFAPGASFCLCLSFSSASSSPSLMSPMVNVPSDWAVPHASRLRYRQQFNSLDKQMAGYLSGQQVRGAMATTMLTQTQLASIWTLADVDKDGKLKAEEFILAMHLVDMAKIGQPLPLTLPTELIPPSQRYEHTYEPPQKTKPNLSFEDKFKANLERGNAELEKRRQTLQDAERRERERRAQIEREEREKREKEAREIEERRRREEEIRLERQKEIERHNEEERLREIERKEAAQRELERQRKEEWERRRQGELKIKKEQEQDEIGRLKAKKKSLELELEAGNKHQQISDRLRDFQNKKKLQNTELDLTNQRKETRQMTIFILLIYCHFANNAAAIQDFVACLTLFLHVASTISTLKVVVTEKKGTCLKLREQLEALEKEAAAKLTEVDAYNRDMQVGIKCIVTFLTWHQTRCLISKHRKSAALTSFKALYPFTARNNEELNFSADDVIEVDESTEREEGWLYGSRQGKMGWFPESYVERVAPSDAANSAAAVAPKGPLQSQLSNALEAVKAAGTKSAFTPTHSPNPAPAEAHGQQVVGNVWAQALCSWTAKTDNHLNFNKDDVIQVLEQQENWWLGELNNEKGWFPKTYVTLLGEGSPEYVHGFPYLPDETFIDFHNKLLFSFSEYTALYTYESPEPSDLSFREGDLILVSKKDGEWWHGSIGDSKGVFPSNYVKPKEADVRTLKTSHYVAKYCKALLLFVLLLNVSHSFAFCINISLRGNEKERENNLLCFVHTEIAHVIRPLCQVIAIYDYKAANGDELSFSKGQLINVHDKNDQDWWKGETNGATGLFPTNYVKMTTAECDPSQQWCADLNSLDSLSAQEKRRQGYIHELILTEDRYVEDLQIVLEVFHKPMSESGRLNDAEMEMIFVNWNELLTCNSKLLKALRARKKMGGENMPVQMIGDVLAAELSHMQPYIRFCSCQINGATLVQSRIDSEPNFKEFLKKIATDYRCKGMPLSSFLLKPMQRITRYPLHIKNILESTGEGHPDRGPLKEALEKAEELCQQVNEGVREKENSDRLEWIQSHLQFDGATENLVFNSLTNCLGPRKLLHSGKMNKVKSNKELFAFLFNDFLLLTHAAKQFSSSGPDKLFSSKNNVQLKIYKPPVLLNEVLVKLPDPSSDEPTFHISHIDRVYILRTDNINERTAWVQKIKAASEEFIETEKKKRDKAYQARSVKTSGIGRLLVTILEATELKPGKPNGKSNPYCEVTMGAQIFTSRTLNDTLNPRWNFNCQFNIKDLYQDVLCITIFERDQFSPDVFLGRTEVPVATIKKELENKGPVTRRLLLHEVPTGEVWVRLDLQLFGNK</sequence>
<dbReference type="Pfam" id="PF00621">
    <property type="entry name" value="RhoGEF"/>
    <property type="match status" value="1"/>
</dbReference>
<dbReference type="PROSITE" id="PS50010">
    <property type="entry name" value="DH_2"/>
    <property type="match status" value="1"/>
</dbReference>
<name>A0AAQ4Q5Q0_GASAC</name>
<dbReference type="Proteomes" id="UP000007635">
    <property type="component" value="Chromosome II"/>
</dbReference>
<evidence type="ECO:0000256" key="8">
    <source>
        <dbReference type="ARBA" id="ARBA00023018"/>
    </source>
</evidence>
<keyword evidence="8" id="KW-0770">Synapse</keyword>
<dbReference type="Pfam" id="PF12763">
    <property type="entry name" value="EH"/>
    <property type="match status" value="2"/>
</dbReference>
<keyword evidence="7" id="KW-0106">Calcium</keyword>
<dbReference type="PANTHER" id="PTHR46006">
    <property type="entry name" value="RHO GUANINE NUCLEOTIDE EXCHANGE FACTOR AT 64C, ISOFORM A"/>
    <property type="match status" value="1"/>
</dbReference>
<evidence type="ECO:0000259" key="17">
    <source>
        <dbReference type="PROSITE" id="PS50010"/>
    </source>
</evidence>
<dbReference type="SUPFAM" id="SSF50044">
    <property type="entry name" value="SH3-domain"/>
    <property type="match status" value="4"/>
</dbReference>
<dbReference type="Gene3D" id="1.10.238.10">
    <property type="entry name" value="EF-hand"/>
    <property type="match status" value="2"/>
</dbReference>
<dbReference type="SUPFAM" id="SSF49562">
    <property type="entry name" value="C2 domain (Calcium/lipid-binding domain, CaLB)"/>
    <property type="match status" value="1"/>
</dbReference>
<dbReference type="SMART" id="SM00054">
    <property type="entry name" value="EFh"/>
    <property type="match status" value="2"/>
</dbReference>
<dbReference type="InterPro" id="IPR011993">
    <property type="entry name" value="PH-like_dom_sf"/>
</dbReference>
<dbReference type="FunFam" id="2.30.30.40:FF:000041">
    <property type="entry name" value="Intersectin 1"/>
    <property type="match status" value="1"/>
</dbReference>
<dbReference type="SMART" id="SM00326">
    <property type="entry name" value="SH3"/>
    <property type="match status" value="4"/>
</dbReference>
<dbReference type="SUPFAM" id="SSF48065">
    <property type="entry name" value="DBL homology domain (DH-domain)"/>
    <property type="match status" value="1"/>
</dbReference>
<dbReference type="FunFam" id="2.60.40.150:FF:000029">
    <property type="entry name" value="Intersectin 1"/>
    <property type="match status" value="1"/>
</dbReference>
<feature type="domain" description="SH3" evidence="14">
    <location>
        <begin position="969"/>
        <end position="1028"/>
    </location>
</feature>
<feature type="domain" description="DH" evidence="17">
    <location>
        <begin position="1052"/>
        <end position="1238"/>
    </location>
</feature>
<dbReference type="InterPro" id="IPR036028">
    <property type="entry name" value="SH3-like_dom_sf"/>
</dbReference>
<evidence type="ECO:0000256" key="10">
    <source>
        <dbReference type="ARBA" id="ARBA00034103"/>
    </source>
</evidence>
<evidence type="ECO:0000256" key="12">
    <source>
        <dbReference type="SAM" id="Coils"/>
    </source>
</evidence>
<dbReference type="InterPro" id="IPR000261">
    <property type="entry name" value="EH_dom"/>
</dbReference>
<keyword evidence="4" id="KW-0963">Cytoplasm</keyword>
<evidence type="ECO:0000256" key="2">
    <source>
        <dbReference type="ARBA" id="ARBA00004496"/>
    </source>
</evidence>
<dbReference type="FunFam" id="1.20.900.10:FF:000011">
    <property type="entry name" value="Intersectin 1"/>
    <property type="match status" value="1"/>
</dbReference>
<feature type="domain" description="EH" evidence="18">
    <location>
        <begin position="59"/>
        <end position="147"/>
    </location>
</feature>
<dbReference type="PROSITE" id="PS00741">
    <property type="entry name" value="DH_1"/>
    <property type="match status" value="1"/>
</dbReference>
<dbReference type="GO" id="GO:0042995">
    <property type="term" value="C:cell projection"/>
    <property type="evidence" value="ECO:0007669"/>
    <property type="project" value="UniProtKB-SubCell"/>
</dbReference>
<evidence type="ECO:0000256" key="5">
    <source>
        <dbReference type="ARBA" id="ARBA00022583"/>
    </source>
</evidence>
<organism evidence="20 21">
    <name type="scientific">Gasterosteus aculeatus aculeatus</name>
    <name type="common">three-spined stickleback</name>
    <dbReference type="NCBI Taxonomy" id="481459"/>
    <lineage>
        <taxon>Eukaryota</taxon>
        <taxon>Metazoa</taxon>
        <taxon>Chordata</taxon>
        <taxon>Craniata</taxon>
        <taxon>Vertebrata</taxon>
        <taxon>Euteleostomi</taxon>
        <taxon>Actinopterygii</taxon>
        <taxon>Neopterygii</taxon>
        <taxon>Teleostei</taxon>
        <taxon>Neoteleostei</taxon>
        <taxon>Acanthomorphata</taxon>
        <taxon>Eupercaria</taxon>
        <taxon>Perciformes</taxon>
        <taxon>Cottioidei</taxon>
        <taxon>Gasterosteales</taxon>
        <taxon>Gasterosteidae</taxon>
        <taxon>Gasterosteus</taxon>
    </lineage>
</organism>
<dbReference type="PRINTS" id="PR00452">
    <property type="entry name" value="SH3DOMAIN"/>
</dbReference>
<feature type="domain" description="EF-hand" evidence="19">
    <location>
        <begin position="301"/>
        <end position="336"/>
    </location>
</feature>
<reference evidence="20 21" key="1">
    <citation type="journal article" date="2021" name="G3 (Bethesda)">
        <title>Improved contiguity of the threespine stickleback genome using long-read sequencing.</title>
        <authorList>
            <person name="Nath S."/>
            <person name="Shaw D.E."/>
            <person name="White M.A."/>
        </authorList>
    </citation>
    <scope>NUCLEOTIDE SEQUENCE [LARGE SCALE GENOMIC DNA]</scope>
    <source>
        <strain evidence="20 21">Lake Benthic</strain>
    </source>
</reference>
<dbReference type="InterPro" id="IPR002048">
    <property type="entry name" value="EF_hand_dom"/>
</dbReference>
<feature type="domain" description="SH3" evidence="14">
    <location>
        <begin position="764"/>
        <end position="822"/>
    </location>
</feature>
<keyword evidence="9" id="KW-0966">Cell projection</keyword>
<dbReference type="InterPro" id="IPR011992">
    <property type="entry name" value="EF-hand-dom_pair"/>
</dbReference>
<evidence type="ECO:0000259" key="15">
    <source>
        <dbReference type="PROSITE" id="PS50003"/>
    </source>
</evidence>
<feature type="domain" description="PH" evidence="15">
    <location>
        <begin position="1277"/>
        <end position="1385"/>
    </location>
</feature>